<dbReference type="AlphaFoldDB" id="A0A0G4MAI2"/>
<sequence>MLYLVIEDLLCDLTTACRQVLKDGNDTGDSPGEQACLGRTVKRVVQNIEVFGVAVQESLSLTVKGGIQYALETSLTRKDTMGVLEVICLVDVGV</sequence>
<evidence type="ECO:0000313" key="1">
    <source>
        <dbReference type="EMBL" id="CRK31284.1"/>
    </source>
</evidence>
<protein>
    <submittedName>
        <fullName evidence="1">Uncharacterized protein</fullName>
    </submittedName>
</protein>
<reference evidence="1 2" key="1">
    <citation type="submission" date="2015-05" db="EMBL/GenBank/DDBJ databases">
        <authorList>
            <person name="Wang D.B."/>
            <person name="Wang M."/>
        </authorList>
    </citation>
    <scope>NUCLEOTIDE SEQUENCE [LARGE SCALE GENOMIC DNA]</scope>
    <source>
        <strain evidence="1">VL1</strain>
    </source>
</reference>
<organism evidence="1 2">
    <name type="scientific">Verticillium longisporum</name>
    <name type="common">Verticillium dahliae var. longisporum</name>
    <dbReference type="NCBI Taxonomy" id="100787"/>
    <lineage>
        <taxon>Eukaryota</taxon>
        <taxon>Fungi</taxon>
        <taxon>Dikarya</taxon>
        <taxon>Ascomycota</taxon>
        <taxon>Pezizomycotina</taxon>
        <taxon>Sordariomycetes</taxon>
        <taxon>Hypocreomycetidae</taxon>
        <taxon>Glomerellales</taxon>
        <taxon>Plectosphaerellaceae</taxon>
        <taxon>Verticillium</taxon>
    </lineage>
</organism>
<name>A0A0G4MAI2_VERLO</name>
<evidence type="ECO:0000313" key="2">
    <source>
        <dbReference type="Proteomes" id="UP000044602"/>
    </source>
</evidence>
<gene>
    <name evidence="1" type="ORF">BN1708_015922</name>
</gene>
<dbReference type="EMBL" id="CVQH01021674">
    <property type="protein sequence ID" value="CRK31284.1"/>
    <property type="molecule type" value="Genomic_DNA"/>
</dbReference>
<accession>A0A0G4MAI2</accession>
<dbReference type="Proteomes" id="UP000044602">
    <property type="component" value="Unassembled WGS sequence"/>
</dbReference>
<proteinExistence type="predicted"/>
<keyword evidence="2" id="KW-1185">Reference proteome</keyword>